<feature type="compositionally biased region" description="Basic and acidic residues" evidence="1">
    <location>
        <begin position="533"/>
        <end position="543"/>
    </location>
</feature>
<name>A0A6A6XR34_9PLEO</name>
<evidence type="ECO:0000259" key="2">
    <source>
        <dbReference type="Pfam" id="PF23394"/>
    </source>
</evidence>
<sequence>MDFDLEQQKLTPQNNDAFDADSIELDLEVEEREPTVLEYARFHGLCTDHSLAPPCLDAILVPTSDNLETDLQYTTDCSNTNSVSELTKERLTLNKEAAFLLKTVHLMQQQVPKDVELPSDHWRRAARLKQEVPILRSDPELDLMKFGNTDIPSLTNSKIPFEVINVENDEGFEWPVKYYVYPAQTHEQAKSEKLKIPRKHIVFLQEAVKDHHTPEDSERIKEYSLDYTRVCMESTNSAAAEAKALEDSIMEADVLVRPDSVGSDMIVTQDDVASQHFSRHFENSPSPHPKRKIEDLKLEGPLTPPMFSDSPTKKIKSVSFSDILHEYKIKSPSTLESGNDEITSEEGFVDFFREAMQPHAEEAKQRVENEKLSEIDTTMRFDVPNVDFSLPIAPWNEFVHTKTRNQPAAETEFDAQMKFLLRVKRDYLKLASSWHGLTKLERDLPWMPFPTQIGSVAINETLHGEEVLSNMLELTTGDIATSSSEVWKRDGLRILEDDEETEDELEMAEAEEQNDIDLLIRKRKLEMEEEEADVKFRGKEKKVPGPVASVAPNQGGVPREVVRSHHWNAPVSSPRRDSTPSRPPKEPLEQQEHDSSLMFGGMFSASIALRKFMEIQGKSVKKVDAGEGRTSSPTQVLVPPNVSSHIRTAEMSQQLPMDRPSEMPPPPLPKLRSIPRKLPPCSFVIATTLLQQRYLTREIEKLYPKAEFIQRDFTSPHSAAGEADLLLSPSTGLIFTTLQQVKQRALPGQRDQSPQHERIAKLQLRYERLIVLVSEGLGRDIEEQGSSRPVDNRDKEAITALELFTSKMEAEIIVKYVRGGELALARSIVGEMASWGLPHGSKDIGNLKMLQDETYWELFLRRAGFNSFAAQVILASLHTSYPIALSSSSPSSLNTSTSANTIEVYGLPAFILATGEERVQRFQVLLGGSRVLTRVNKVLDQEWPSAVNGFTV</sequence>
<evidence type="ECO:0000313" key="4">
    <source>
        <dbReference type="EMBL" id="KAF2799016.1"/>
    </source>
</evidence>
<keyword evidence="5" id="KW-1185">Reference proteome</keyword>
<reference evidence="4" key="1">
    <citation type="journal article" date="2020" name="Stud. Mycol.">
        <title>101 Dothideomycetes genomes: a test case for predicting lifestyles and emergence of pathogens.</title>
        <authorList>
            <person name="Haridas S."/>
            <person name="Albert R."/>
            <person name="Binder M."/>
            <person name="Bloem J."/>
            <person name="Labutti K."/>
            <person name="Salamov A."/>
            <person name="Andreopoulos B."/>
            <person name="Baker S."/>
            <person name="Barry K."/>
            <person name="Bills G."/>
            <person name="Bluhm B."/>
            <person name="Cannon C."/>
            <person name="Castanera R."/>
            <person name="Culley D."/>
            <person name="Daum C."/>
            <person name="Ezra D."/>
            <person name="Gonzalez J."/>
            <person name="Henrissat B."/>
            <person name="Kuo A."/>
            <person name="Liang C."/>
            <person name="Lipzen A."/>
            <person name="Lutzoni F."/>
            <person name="Magnuson J."/>
            <person name="Mondo S."/>
            <person name="Nolan M."/>
            <person name="Ohm R."/>
            <person name="Pangilinan J."/>
            <person name="Park H.-J."/>
            <person name="Ramirez L."/>
            <person name="Alfaro M."/>
            <person name="Sun H."/>
            <person name="Tritt A."/>
            <person name="Yoshinaga Y."/>
            <person name="Zwiers L.-H."/>
            <person name="Turgeon B."/>
            <person name="Goodwin S."/>
            <person name="Spatafora J."/>
            <person name="Crous P."/>
            <person name="Grigoriev I."/>
        </authorList>
    </citation>
    <scope>NUCLEOTIDE SEQUENCE</scope>
    <source>
        <strain evidence="4">CBS 109.77</strain>
    </source>
</reference>
<dbReference type="Pfam" id="PF23394">
    <property type="entry name" value="DUF7102"/>
    <property type="match status" value="1"/>
</dbReference>
<evidence type="ECO:0000256" key="1">
    <source>
        <dbReference type="SAM" id="MobiDB-lite"/>
    </source>
</evidence>
<evidence type="ECO:0000313" key="5">
    <source>
        <dbReference type="Proteomes" id="UP000799757"/>
    </source>
</evidence>
<feature type="domain" description="SAM-like" evidence="3">
    <location>
        <begin position="850"/>
        <end position="939"/>
    </location>
</feature>
<protein>
    <submittedName>
        <fullName evidence="4">Uncharacterized protein</fullName>
    </submittedName>
</protein>
<feature type="domain" description="DUF7102" evidence="2">
    <location>
        <begin position="682"/>
        <end position="834"/>
    </location>
</feature>
<gene>
    <name evidence="4" type="ORF">K505DRAFT_391227</name>
</gene>
<dbReference type="InterPro" id="IPR057559">
    <property type="entry name" value="SAM_6"/>
</dbReference>
<dbReference type="OrthoDB" id="3647246at2759"/>
<feature type="region of interest" description="Disordered" evidence="1">
    <location>
        <begin position="531"/>
        <end position="595"/>
    </location>
</feature>
<dbReference type="AlphaFoldDB" id="A0A6A6XR34"/>
<proteinExistence type="predicted"/>
<dbReference type="InterPro" id="IPR055528">
    <property type="entry name" value="DUF7102"/>
</dbReference>
<dbReference type="Proteomes" id="UP000799757">
    <property type="component" value="Unassembled WGS sequence"/>
</dbReference>
<dbReference type="EMBL" id="MU001772">
    <property type="protein sequence ID" value="KAF2799016.1"/>
    <property type="molecule type" value="Genomic_DNA"/>
</dbReference>
<evidence type="ECO:0000259" key="3">
    <source>
        <dbReference type="Pfam" id="PF23395"/>
    </source>
</evidence>
<accession>A0A6A6XR34</accession>
<organism evidence="4 5">
    <name type="scientific">Melanomma pulvis-pyrius CBS 109.77</name>
    <dbReference type="NCBI Taxonomy" id="1314802"/>
    <lineage>
        <taxon>Eukaryota</taxon>
        <taxon>Fungi</taxon>
        <taxon>Dikarya</taxon>
        <taxon>Ascomycota</taxon>
        <taxon>Pezizomycotina</taxon>
        <taxon>Dothideomycetes</taxon>
        <taxon>Pleosporomycetidae</taxon>
        <taxon>Pleosporales</taxon>
        <taxon>Melanommataceae</taxon>
        <taxon>Melanomma</taxon>
    </lineage>
</organism>
<feature type="compositionally biased region" description="Basic and acidic residues" evidence="1">
    <location>
        <begin position="574"/>
        <end position="595"/>
    </location>
</feature>
<dbReference type="Pfam" id="PF23395">
    <property type="entry name" value="SAM_6"/>
    <property type="match status" value="1"/>
</dbReference>